<keyword evidence="4" id="KW-0804">Transcription</keyword>
<keyword evidence="5" id="KW-0539">Nucleus</keyword>
<dbReference type="Gene3D" id="2.20.25.80">
    <property type="entry name" value="WRKY domain"/>
    <property type="match status" value="1"/>
</dbReference>
<gene>
    <name evidence="7" type="ORF">KP509_24G019300</name>
</gene>
<name>A0A8T2RSZ2_CERRI</name>
<dbReference type="InterPro" id="IPR036576">
    <property type="entry name" value="WRKY_dom_sf"/>
</dbReference>
<feature type="domain" description="WRKY" evidence="6">
    <location>
        <begin position="221"/>
        <end position="286"/>
    </location>
</feature>
<dbReference type="GO" id="GO:0003700">
    <property type="term" value="F:DNA-binding transcription factor activity"/>
    <property type="evidence" value="ECO:0007669"/>
    <property type="project" value="InterPro"/>
</dbReference>
<dbReference type="GO" id="GO:0043565">
    <property type="term" value="F:sequence-specific DNA binding"/>
    <property type="evidence" value="ECO:0007669"/>
    <property type="project" value="InterPro"/>
</dbReference>
<dbReference type="Pfam" id="PF03106">
    <property type="entry name" value="WRKY"/>
    <property type="match status" value="1"/>
</dbReference>
<dbReference type="Proteomes" id="UP000825935">
    <property type="component" value="Chromosome 24"/>
</dbReference>
<dbReference type="SUPFAM" id="SSF118290">
    <property type="entry name" value="WRKY DNA-binding domain"/>
    <property type="match status" value="1"/>
</dbReference>
<organism evidence="7 8">
    <name type="scientific">Ceratopteris richardii</name>
    <name type="common">Triangle waterfern</name>
    <dbReference type="NCBI Taxonomy" id="49495"/>
    <lineage>
        <taxon>Eukaryota</taxon>
        <taxon>Viridiplantae</taxon>
        <taxon>Streptophyta</taxon>
        <taxon>Embryophyta</taxon>
        <taxon>Tracheophyta</taxon>
        <taxon>Polypodiopsida</taxon>
        <taxon>Polypodiidae</taxon>
        <taxon>Polypodiales</taxon>
        <taxon>Pteridineae</taxon>
        <taxon>Pteridaceae</taxon>
        <taxon>Parkerioideae</taxon>
        <taxon>Ceratopteris</taxon>
    </lineage>
</organism>
<keyword evidence="2" id="KW-0805">Transcription regulation</keyword>
<dbReference type="OrthoDB" id="684963at2759"/>
<dbReference type="PANTHER" id="PTHR31221:SF334">
    <property type="entry name" value="WRKY TRANSCRIPTION FACTOR 57-RELATED"/>
    <property type="match status" value="1"/>
</dbReference>
<evidence type="ECO:0000313" key="7">
    <source>
        <dbReference type="EMBL" id="KAH7299586.1"/>
    </source>
</evidence>
<dbReference type="InterPro" id="IPR003657">
    <property type="entry name" value="WRKY_dom"/>
</dbReference>
<proteinExistence type="predicted"/>
<keyword evidence="3" id="KW-0238">DNA-binding</keyword>
<evidence type="ECO:0000256" key="4">
    <source>
        <dbReference type="ARBA" id="ARBA00023163"/>
    </source>
</evidence>
<comment type="subcellular location">
    <subcellularLocation>
        <location evidence="1">Nucleus</location>
    </subcellularLocation>
</comment>
<dbReference type="PANTHER" id="PTHR31221">
    <property type="entry name" value="WRKY TRANSCRIPTION FACTOR PROTEIN 1-RELATED"/>
    <property type="match status" value="1"/>
</dbReference>
<evidence type="ECO:0000256" key="1">
    <source>
        <dbReference type="ARBA" id="ARBA00004123"/>
    </source>
</evidence>
<dbReference type="PROSITE" id="PS50811">
    <property type="entry name" value="WRKY"/>
    <property type="match status" value="1"/>
</dbReference>
<dbReference type="EMBL" id="CM035429">
    <property type="protein sequence ID" value="KAH7299586.1"/>
    <property type="molecule type" value="Genomic_DNA"/>
</dbReference>
<evidence type="ECO:0000256" key="2">
    <source>
        <dbReference type="ARBA" id="ARBA00023015"/>
    </source>
</evidence>
<protein>
    <recommendedName>
        <fullName evidence="6">WRKY domain-containing protein</fullName>
    </recommendedName>
</protein>
<accession>A0A8T2RSZ2</accession>
<dbReference type="SMART" id="SM00774">
    <property type="entry name" value="WRKY"/>
    <property type="match status" value="1"/>
</dbReference>
<keyword evidence="8" id="KW-1185">Reference proteome</keyword>
<reference evidence="7" key="1">
    <citation type="submission" date="2021-08" db="EMBL/GenBank/DDBJ databases">
        <title>WGS assembly of Ceratopteris richardii.</title>
        <authorList>
            <person name="Marchant D.B."/>
            <person name="Chen G."/>
            <person name="Jenkins J."/>
            <person name="Shu S."/>
            <person name="Leebens-Mack J."/>
            <person name="Grimwood J."/>
            <person name="Schmutz J."/>
            <person name="Soltis P."/>
            <person name="Soltis D."/>
            <person name="Chen Z.-H."/>
        </authorList>
    </citation>
    <scope>NUCLEOTIDE SEQUENCE</scope>
    <source>
        <strain evidence="7">Whitten #5841</strain>
        <tissue evidence="7">Leaf</tissue>
    </source>
</reference>
<sequence>MDTLQHFLSESETDISSCFVGEGITGITSEDIWDPILTQVLLTPWKDHSKANIMSPQEGFHDTVWETPNCCELEANISDSKTCWKFADLEDEYLRESSVQGSELSMTSSDTSHCSEIEEVNQQNALTRTEICTQENLWMSVDNQRLNIMPHSSIEGDDSWAVDSTYEGDGSLRKRPIMSKLQFKSNPLKPKATEIMKQKRVNLHSYHERNVQESVEFLLRNNTTPISDGYIWLKYGQKNIKNSMHPRSYFKCASVDCPIKKQVEESSEIEGCVSITYFGKHNHLPPSLHALRRR</sequence>
<dbReference type="GO" id="GO:0005634">
    <property type="term" value="C:nucleus"/>
    <property type="evidence" value="ECO:0007669"/>
    <property type="project" value="UniProtKB-SubCell"/>
</dbReference>
<dbReference type="InterPro" id="IPR044810">
    <property type="entry name" value="WRKY_plant"/>
</dbReference>
<evidence type="ECO:0000256" key="3">
    <source>
        <dbReference type="ARBA" id="ARBA00023125"/>
    </source>
</evidence>
<evidence type="ECO:0000256" key="5">
    <source>
        <dbReference type="ARBA" id="ARBA00023242"/>
    </source>
</evidence>
<evidence type="ECO:0000259" key="6">
    <source>
        <dbReference type="PROSITE" id="PS50811"/>
    </source>
</evidence>
<dbReference type="AlphaFoldDB" id="A0A8T2RSZ2"/>
<comment type="caution">
    <text evidence="7">The sequence shown here is derived from an EMBL/GenBank/DDBJ whole genome shotgun (WGS) entry which is preliminary data.</text>
</comment>
<evidence type="ECO:0000313" key="8">
    <source>
        <dbReference type="Proteomes" id="UP000825935"/>
    </source>
</evidence>